<dbReference type="PANTHER" id="PTHR21310:SF37">
    <property type="entry name" value="AMINOGLYCOSIDE PHOSPHOTRANSFERASE DOMAIN-CONTAINING PROTEIN"/>
    <property type="match status" value="1"/>
</dbReference>
<dbReference type="InterPro" id="IPR011009">
    <property type="entry name" value="Kinase-like_dom_sf"/>
</dbReference>
<organism evidence="2">
    <name type="scientific">Mytilinidion resinicola</name>
    <dbReference type="NCBI Taxonomy" id="574789"/>
    <lineage>
        <taxon>Eukaryota</taxon>
        <taxon>Fungi</taxon>
        <taxon>Dikarya</taxon>
        <taxon>Ascomycota</taxon>
        <taxon>Pezizomycotina</taxon>
        <taxon>Dothideomycetes</taxon>
        <taxon>Pleosporomycetidae</taxon>
        <taxon>Mytilinidiales</taxon>
        <taxon>Mytilinidiaceae</taxon>
        <taxon>Mytilinidion</taxon>
    </lineage>
</organism>
<dbReference type="InterPro" id="IPR051678">
    <property type="entry name" value="AGP_Transferase"/>
</dbReference>
<reference evidence="2 4" key="1">
    <citation type="journal article" date="2020" name="Stud. Mycol.">
        <title>101 Dothideomycetes genomes: a test case for predicting lifestyles and emergence of pathogens.</title>
        <authorList>
            <person name="Haridas S."/>
            <person name="Albert R."/>
            <person name="Binder M."/>
            <person name="Bloem J."/>
            <person name="Labutti K."/>
            <person name="Salamov A."/>
            <person name="Andreopoulos B."/>
            <person name="Baker S."/>
            <person name="Barry K."/>
            <person name="Bills G."/>
            <person name="Bluhm B."/>
            <person name="Cannon C."/>
            <person name="Castanera R."/>
            <person name="Culley D."/>
            <person name="Daum C."/>
            <person name="Ezra D."/>
            <person name="Gonzalez J."/>
            <person name="Henrissat B."/>
            <person name="Kuo A."/>
            <person name="Liang C."/>
            <person name="Lipzen A."/>
            <person name="Lutzoni F."/>
            <person name="Magnuson J."/>
            <person name="Mondo S."/>
            <person name="Nolan M."/>
            <person name="Ohm R."/>
            <person name="Pangilinan J."/>
            <person name="Park H.-J."/>
            <person name="Ramirez L."/>
            <person name="Alfaro M."/>
            <person name="Sun H."/>
            <person name="Tritt A."/>
            <person name="Yoshinaga Y."/>
            <person name="Zwiers L.-H."/>
            <person name="Turgeon B."/>
            <person name="Goodwin S."/>
            <person name="Spatafora J."/>
            <person name="Crous P."/>
            <person name="Grigoriev I."/>
        </authorList>
    </citation>
    <scope>NUCLEOTIDE SEQUENCE</scope>
    <source>
        <strain evidence="2 4">CBS 304.34</strain>
    </source>
</reference>
<gene>
    <name evidence="2 4" type="ORF">BDZ99DRAFT_454275</name>
</gene>
<name>A0A6A6Y2W2_9PEZI</name>
<accession>A0A6A6Y2W2</accession>
<evidence type="ECO:0000256" key="1">
    <source>
        <dbReference type="SAM" id="MobiDB-lite"/>
    </source>
</evidence>
<evidence type="ECO:0000313" key="3">
    <source>
        <dbReference type="Proteomes" id="UP000504636"/>
    </source>
</evidence>
<dbReference type="EMBL" id="MU003720">
    <property type="protein sequence ID" value="KAF2802979.1"/>
    <property type="molecule type" value="Genomic_DNA"/>
</dbReference>
<dbReference type="Proteomes" id="UP000504636">
    <property type="component" value="Unplaced"/>
</dbReference>
<evidence type="ECO:0000313" key="4">
    <source>
        <dbReference type="RefSeq" id="XP_033569943.1"/>
    </source>
</evidence>
<dbReference type="SUPFAM" id="SSF56112">
    <property type="entry name" value="Protein kinase-like (PK-like)"/>
    <property type="match status" value="1"/>
</dbReference>
<evidence type="ECO:0000313" key="2">
    <source>
        <dbReference type="EMBL" id="KAF2802979.1"/>
    </source>
</evidence>
<dbReference type="RefSeq" id="XP_033569943.1">
    <property type="nucleotide sequence ID" value="XM_033718373.1"/>
</dbReference>
<reference evidence="4" key="3">
    <citation type="submission" date="2025-04" db="UniProtKB">
        <authorList>
            <consortium name="RefSeq"/>
        </authorList>
    </citation>
    <scope>IDENTIFICATION</scope>
    <source>
        <strain evidence="4">CBS 304.34</strain>
    </source>
</reference>
<evidence type="ECO:0008006" key="5">
    <source>
        <dbReference type="Google" id="ProtNLM"/>
    </source>
</evidence>
<dbReference type="PANTHER" id="PTHR21310">
    <property type="entry name" value="AMINOGLYCOSIDE PHOSPHOTRANSFERASE-RELATED-RELATED"/>
    <property type="match status" value="1"/>
</dbReference>
<keyword evidence="3" id="KW-1185">Reference proteome</keyword>
<feature type="compositionally biased region" description="Basic and acidic residues" evidence="1">
    <location>
        <begin position="104"/>
        <end position="118"/>
    </location>
</feature>
<proteinExistence type="predicted"/>
<sequence length="544" mass="63096">MTLPLPDRSTKLPLLHGNTTLSGALDQDSRNILFELDYPQKQLDFFFYLWEHQKDLEKLVSFHLGVPTETCKVAEDFREWVRGSFNACIPVYIDDNSDPTSSPDDPRRDPLNDTHLNDTHPNPVKKVFIRFPLPYKVGESPYPGNAEEKLRCEVGTYIWIESNCPDIPIPYLRGFGFSDGQSFTVPENASLSARIAWSFRRAASWLFGYPAPSRYIRQRSPVSMNTGYMIVDCVTEGEMLSVTWDFQRRNKDRRTNLFTGLSRIMLSLARVPLPRIGSFTIDNDGVLSLTNRPLTCTLQQLENYNIPTEIPRNLTYVTTDAYLLDLLACHDNRIRYMPNSILDIADGQEQLSALTMMRALVRHFTNRKLRSGPFFLMLTDLHQSNIFVNRDWHITSIIDLEWACVLPIEMQHPPYWLTGASIDRLVGEELEAFESVHAEFMAIFEEEEQRSFTKDGISHSRIMRNGWETGNFWYFSALDCLNGLYHLYISHIQGIFAPMENSEFNRTVSAYWTRHTEEFLREKVRDQEEYSNCLRKRFAAEVDK</sequence>
<feature type="region of interest" description="Disordered" evidence="1">
    <location>
        <begin position="96"/>
        <end position="120"/>
    </location>
</feature>
<dbReference type="AlphaFoldDB" id="A0A6A6Y2W2"/>
<reference evidence="4" key="2">
    <citation type="submission" date="2020-04" db="EMBL/GenBank/DDBJ databases">
        <authorList>
            <consortium name="NCBI Genome Project"/>
        </authorList>
    </citation>
    <scope>NUCLEOTIDE SEQUENCE</scope>
    <source>
        <strain evidence="4">CBS 304.34</strain>
    </source>
</reference>
<dbReference type="GeneID" id="54459266"/>
<dbReference type="OrthoDB" id="3645574at2759"/>
<protein>
    <recommendedName>
        <fullName evidence="5">Aminoglycoside phosphotransferase domain-containing protein</fullName>
    </recommendedName>
</protein>